<name>A0A4C1VZP3_EUMVA</name>
<reference evidence="1 2" key="1">
    <citation type="journal article" date="2019" name="Commun. Biol.">
        <title>The bagworm genome reveals a unique fibroin gene that provides high tensile strength.</title>
        <authorList>
            <person name="Kono N."/>
            <person name="Nakamura H."/>
            <person name="Ohtoshi R."/>
            <person name="Tomita M."/>
            <person name="Numata K."/>
            <person name="Arakawa K."/>
        </authorList>
    </citation>
    <scope>NUCLEOTIDE SEQUENCE [LARGE SCALE GENOMIC DNA]</scope>
</reference>
<comment type="caution">
    <text evidence="1">The sequence shown here is derived from an EMBL/GenBank/DDBJ whole genome shotgun (WGS) entry which is preliminary data.</text>
</comment>
<dbReference type="AlphaFoldDB" id="A0A4C1VZP3"/>
<keyword evidence="2" id="KW-1185">Reference proteome</keyword>
<evidence type="ECO:0000313" key="1">
    <source>
        <dbReference type="EMBL" id="GBP43394.1"/>
    </source>
</evidence>
<dbReference type="Proteomes" id="UP000299102">
    <property type="component" value="Unassembled WGS sequence"/>
</dbReference>
<organism evidence="1 2">
    <name type="scientific">Eumeta variegata</name>
    <name type="common">Bagworm moth</name>
    <name type="synonym">Eumeta japonica</name>
    <dbReference type="NCBI Taxonomy" id="151549"/>
    <lineage>
        <taxon>Eukaryota</taxon>
        <taxon>Metazoa</taxon>
        <taxon>Ecdysozoa</taxon>
        <taxon>Arthropoda</taxon>
        <taxon>Hexapoda</taxon>
        <taxon>Insecta</taxon>
        <taxon>Pterygota</taxon>
        <taxon>Neoptera</taxon>
        <taxon>Endopterygota</taxon>
        <taxon>Lepidoptera</taxon>
        <taxon>Glossata</taxon>
        <taxon>Ditrysia</taxon>
        <taxon>Tineoidea</taxon>
        <taxon>Psychidae</taxon>
        <taxon>Oiketicinae</taxon>
        <taxon>Eumeta</taxon>
    </lineage>
</organism>
<accession>A0A4C1VZP3</accession>
<protein>
    <submittedName>
        <fullName evidence="1">Uncharacterized protein</fullName>
    </submittedName>
</protein>
<sequence>MPMRPEVAIEVAWALTGRHGDDTRYVHRRADSRQASCIGVDRICVDYTLHTVTFPMCRNLQITETRRYRVLQLKWSRAPPPARVRRHAGPLSTPSADGCARSLKCTFVAEAPFNSPPRPEIDSAVDRLLEYKRLKRISI</sequence>
<proteinExistence type="predicted"/>
<evidence type="ECO:0000313" key="2">
    <source>
        <dbReference type="Proteomes" id="UP000299102"/>
    </source>
</evidence>
<gene>
    <name evidence="1" type="ORF">EVAR_33922_1</name>
</gene>
<dbReference type="EMBL" id="BGZK01000435">
    <property type="protein sequence ID" value="GBP43394.1"/>
    <property type="molecule type" value="Genomic_DNA"/>
</dbReference>